<feature type="compositionally biased region" description="Basic and acidic residues" evidence="1">
    <location>
        <begin position="120"/>
        <end position="129"/>
    </location>
</feature>
<dbReference type="EMBL" id="JWZT01005396">
    <property type="protein sequence ID" value="KII60907.1"/>
    <property type="molecule type" value="Genomic_DNA"/>
</dbReference>
<proteinExistence type="predicted"/>
<comment type="caution">
    <text evidence="2">The sequence shown here is derived from an EMBL/GenBank/DDBJ whole genome shotgun (WGS) entry which is preliminary data.</text>
</comment>
<dbReference type="AlphaFoldDB" id="A0A0C2IVM9"/>
<gene>
    <name evidence="2" type="ORF">RF11_13522</name>
</gene>
<reference evidence="2 3" key="1">
    <citation type="journal article" date="2014" name="Genome Biol. Evol.">
        <title>The genome of the myxosporean Thelohanellus kitauei shows adaptations to nutrient acquisition within its fish host.</title>
        <authorList>
            <person name="Yang Y."/>
            <person name="Xiong J."/>
            <person name="Zhou Z."/>
            <person name="Huo F."/>
            <person name="Miao W."/>
            <person name="Ran C."/>
            <person name="Liu Y."/>
            <person name="Zhang J."/>
            <person name="Feng J."/>
            <person name="Wang M."/>
            <person name="Wang M."/>
            <person name="Wang L."/>
            <person name="Yao B."/>
        </authorList>
    </citation>
    <scope>NUCLEOTIDE SEQUENCE [LARGE SCALE GENOMIC DNA]</scope>
    <source>
        <strain evidence="2">Wuqing</strain>
    </source>
</reference>
<sequence length="129" mass="14106">MIIEKSLKVKIYTGLTKCLCLLRSGFGLSSVIELPWEESRLDVGQNTTLGNSNTIEKFVQLFVIADCQLNVSGNNTGLLVITGSISSQFKDFSRQIFKNGSHINGGSSTNTFGESTSSEHSMHTTNREL</sequence>
<dbReference type="OMA" id="SAVCIPR"/>
<evidence type="ECO:0000313" key="3">
    <source>
        <dbReference type="Proteomes" id="UP000031668"/>
    </source>
</evidence>
<evidence type="ECO:0000313" key="2">
    <source>
        <dbReference type="EMBL" id="KII60907.1"/>
    </source>
</evidence>
<feature type="region of interest" description="Disordered" evidence="1">
    <location>
        <begin position="104"/>
        <end position="129"/>
    </location>
</feature>
<name>A0A0C2IVM9_THEKT</name>
<dbReference type="OrthoDB" id="8964543at2759"/>
<keyword evidence="3" id="KW-1185">Reference proteome</keyword>
<dbReference type="Proteomes" id="UP000031668">
    <property type="component" value="Unassembled WGS sequence"/>
</dbReference>
<organism evidence="2 3">
    <name type="scientific">Thelohanellus kitauei</name>
    <name type="common">Myxosporean</name>
    <dbReference type="NCBI Taxonomy" id="669202"/>
    <lineage>
        <taxon>Eukaryota</taxon>
        <taxon>Metazoa</taxon>
        <taxon>Cnidaria</taxon>
        <taxon>Myxozoa</taxon>
        <taxon>Myxosporea</taxon>
        <taxon>Bivalvulida</taxon>
        <taxon>Platysporina</taxon>
        <taxon>Myxobolidae</taxon>
        <taxon>Thelohanellus</taxon>
    </lineage>
</organism>
<accession>A0A0C2IVM9</accession>
<protein>
    <submittedName>
        <fullName evidence="2">Uncharacterized protein</fullName>
    </submittedName>
</protein>
<evidence type="ECO:0000256" key="1">
    <source>
        <dbReference type="SAM" id="MobiDB-lite"/>
    </source>
</evidence>
<feature type="compositionally biased region" description="Polar residues" evidence="1">
    <location>
        <begin position="104"/>
        <end position="113"/>
    </location>
</feature>